<keyword evidence="9" id="KW-0456">Lyase</keyword>
<dbReference type="PROSITE" id="PS00794">
    <property type="entry name" value="HPPK"/>
    <property type="match status" value="1"/>
</dbReference>
<dbReference type="Pfam" id="PF01288">
    <property type="entry name" value="HPPK"/>
    <property type="match status" value="1"/>
</dbReference>
<dbReference type="SUPFAM" id="SSF55620">
    <property type="entry name" value="Tetrahydrobiopterin biosynthesis enzymes-like"/>
    <property type="match status" value="1"/>
</dbReference>
<dbReference type="RefSeq" id="WP_111919424.1">
    <property type="nucleotide sequence ID" value="NZ_CAUWHR010000024.1"/>
</dbReference>
<dbReference type="NCBIfam" id="TIGR01498">
    <property type="entry name" value="folK"/>
    <property type="match status" value="1"/>
</dbReference>
<dbReference type="InterPro" id="IPR043133">
    <property type="entry name" value="GTP-CH-I_C/QueF"/>
</dbReference>
<proteinExistence type="inferred from homology"/>
<dbReference type="OrthoDB" id="9808041at2"/>
<comment type="pathway">
    <text evidence="2">Cofactor biosynthesis; tetrahydrofolate biosynthesis; 2-amino-4-hydroxy-6-hydroxymethyl-7,8-dihydropteridine diphosphate from 7,8-dihydroneopterin triphosphate: step 4/4.</text>
</comment>
<evidence type="ECO:0000313" key="11">
    <source>
        <dbReference type="EMBL" id="AWY97888.1"/>
    </source>
</evidence>
<dbReference type="Proteomes" id="UP000250003">
    <property type="component" value="Chromosome"/>
</dbReference>
<dbReference type="SMART" id="SM00905">
    <property type="entry name" value="FolB"/>
    <property type="match status" value="1"/>
</dbReference>
<dbReference type="Gene3D" id="3.30.70.560">
    <property type="entry name" value="7,8-Dihydro-6-hydroxymethylpterin-pyrophosphokinase HPPK"/>
    <property type="match status" value="1"/>
</dbReference>
<keyword evidence="5" id="KW-0547">Nucleotide-binding</keyword>
<keyword evidence="6 11" id="KW-0418">Kinase</keyword>
<protein>
    <recommendedName>
        <fullName evidence="9">Bifunctional folate synthesis protein</fullName>
    </recommendedName>
    <domain>
        <recommendedName>
            <fullName evidence="9">Dihydroneopterin aldolase</fullName>
            <shortName evidence="9">DHNA</shortName>
            <ecNumber evidence="9">4.1.2.25</ecNumber>
        </recommendedName>
        <alternativeName>
            <fullName evidence="9">7,8-dihydroneopterin aldolase</fullName>
        </alternativeName>
    </domain>
    <domain>
        <recommendedName>
            <fullName evidence="9">2-amino-4-hydroxy-6-hydroxymethyldihydropteridine pyrophosphokinase</fullName>
            <ecNumber evidence="9">2.7.6.3</ecNumber>
        </recommendedName>
        <alternativeName>
            <fullName evidence="9">6-hydroxymethyl-7,8-dihydropterin pyrophosphokinase</fullName>
            <shortName evidence="9">PPPK</shortName>
        </alternativeName>
        <alternativeName>
            <fullName evidence="9">7,8-dihydro-6-hydroxymethylpterin pyrophosphokinase</fullName>
            <shortName evidence="9">HPPK</shortName>
        </alternativeName>
    </domain>
</protein>
<evidence type="ECO:0000313" key="12">
    <source>
        <dbReference type="Proteomes" id="UP000250003"/>
    </source>
</evidence>
<dbReference type="GO" id="GO:0005524">
    <property type="term" value="F:ATP binding"/>
    <property type="evidence" value="ECO:0007669"/>
    <property type="project" value="UniProtKB-KW"/>
</dbReference>
<feature type="domain" description="7,8-dihydro-6-hydroxymethylpterin-pyrophosphokinase" evidence="10">
    <location>
        <begin position="211"/>
        <end position="222"/>
    </location>
</feature>
<name>A0A2Z4UA34_9FIRM</name>
<dbReference type="PANTHER" id="PTHR43071:SF1">
    <property type="entry name" value="2-AMINO-4-HYDROXY-6-HYDROXYMETHYLDIHYDROPTERIDINE PYROPHOSPHOKINASE"/>
    <property type="match status" value="1"/>
</dbReference>
<comment type="catalytic activity">
    <reaction evidence="9">
        <text>7,8-dihydroneopterin = 6-hydroxymethyl-7,8-dihydropterin + glycolaldehyde</text>
        <dbReference type="Rhea" id="RHEA:10540"/>
        <dbReference type="ChEBI" id="CHEBI:17001"/>
        <dbReference type="ChEBI" id="CHEBI:17071"/>
        <dbReference type="ChEBI" id="CHEBI:44841"/>
        <dbReference type="EC" id="4.1.2.25"/>
    </reaction>
</comment>
<dbReference type="NCBIfam" id="TIGR00525">
    <property type="entry name" value="folB"/>
    <property type="match status" value="1"/>
</dbReference>
<evidence type="ECO:0000256" key="4">
    <source>
        <dbReference type="ARBA" id="ARBA00022679"/>
    </source>
</evidence>
<dbReference type="GO" id="GO:0046656">
    <property type="term" value="P:folic acid biosynthetic process"/>
    <property type="evidence" value="ECO:0007669"/>
    <property type="project" value="UniProtKB-UniRule"/>
</dbReference>
<dbReference type="Gene3D" id="3.30.1130.10">
    <property type="match status" value="1"/>
</dbReference>
<comment type="similarity">
    <text evidence="9">Belongs to the DHNA family.</text>
</comment>
<dbReference type="EMBL" id="CP030280">
    <property type="protein sequence ID" value="AWY97888.1"/>
    <property type="molecule type" value="Genomic_DNA"/>
</dbReference>
<dbReference type="Pfam" id="PF02152">
    <property type="entry name" value="FolB"/>
    <property type="match status" value="1"/>
</dbReference>
<keyword evidence="12" id="KW-1185">Reference proteome</keyword>
<evidence type="ECO:0000259" key="10">
    <source>
        <dbReference type="PROSITE" id="PS00794"/>
    </source>
</evidence>
<evidence type="ECO:0000256" key="1">
    <source>
        <dbReference type="ARBA" id="ARBA00000198"/>
    </source>
</evidence>
<evidence type="ECO:0000256" key="8">
    <source>
        <dbReference type="ARBA" id="ARBA00022909"/>
    </source>
</evidence>
<dbReference type="GO" id="GO:0004150">
    <property type="term" value="F:dihydroneopterin aldolase activity"/>
    <property type="evidence" value="ECO:0007669"/>
    <property type="project" value="UniProtKB-UniRule"/>
</dbReference>
<dbReference type="SUPFAM" id="SSF55083">
    <property type="entry name" value="6-hydroxymethyl-7,8-dihydropterin pyrophosphokinase, HPPK"/>
    <property type="match status" value="1"/>
</dbReference>
<organism evidence="11 12">
    <name type="scientific">Blautia argi</name>
    <dbReference type="NCBI Taxonomy" id="1912897"/>
    <lineage>
        <taxon>Bacteria</taxon>
        <taxon>Bacillati</taxon>
        <taxon>Bacillota</taxon>
        <taxon>Clostridia</taxon>
        <taxon>Lachnospirales</taxon>
        <taxon>Lachnospiraceae</taxon>
        <taxon>Blautia</taxon>
    </lineage>
</organism>
<comment type="similarity">
    <text evidence="3">In the N-terminal section; belongs to the DHNA family.</text>
</comment>
<dbReference type="CDD" id="cd00483">
    <property type="entry name" value="HPPK"/>
    <property type="match status" value="1"/>
</dbReference>
<reference evidence="12" key="1">
    <citation type="submission" date="2018-06" db="EMBL/GenBank/DDBJ databases">
        <title>Description of Blautia argi sp. nov., a new anaerobic isolated from dog feces.</title>
        <authorList>
            <person name="Chang Y.-H."/>
            <person name="Paek J."/>
            <person name="Shin Y."/>
        </authorList>
    </citation>
    <scope>NUCLEOTIDE SEQUENCE [LARGE SCALE GENOMIC DNA]</scope>
    <source>
        <strain evidence="12">KCTC 15426</strain>
    </source>
</reference>
<sequence length="281" mass="32334">MRNLPYDEIHVENLEVFANHGVFPEETSLGQKFVISLTMYTNTRKAGKSDCLEESVHYGEVSSFMTAYTKEHPRKLIEAAAEDLAEEVLLHYPLLKGVTLELKKPWAPVGLPLETVSVKVTRFWHTAYLGLGSNLGDKEGYLNQAIKELDNGRDCQVEKVSPYLVTEPYGGVEQDDFLNACLRLKTLLSPHELLDRLHEIEQHAHRERLIHWGPRTLDLDILLYDDEILETEDLVIPHVEMPLRDFVLKPMCDIAPYKRHPLLGKTMMQLLKELEQKDCYE</sequence>
<dbReference type="InterPro" id="IPR006157">
    <property type="entry name" value="FolB_dom"/>
</dbReference>
<evidence type="ECO:0000256" key="2">
    <source>
        <dbReference type="ARBA" id="ARBA00005051"/>
    </source>
</evidence>
<dbReference type="AlphaFoldDB" id="A0A2Z4UA34"/>
<comment type="catalytic activity">
    <reaction evidence="1">
        <text>6-hydroxymethyl-7,8-dihydropterin + ATP = (7,8-dihydropterin-6-yl)methyl diphosphate + AMP + H(+)</text>
        <dbReference type="Rhea" id="RHEA:11412"/>
        <dbReference type="ChEBI" id="CHEBI:15378"/>
        <dbReference type="ChEBI" id="CHEBI:30616"/>
        <dbReference type="ChEBI" id="CHEBI:44841"/>
        <dbReference type="ChEBI" id="CHEBI:72950"/>
        <dbReference type="ChEBI" id="CHEBI:456215"/>
        <dbReference type="EC" id="2.7.6.3"/>
    </reaction>
</comment>
<dbReference type="EC" id="2.7.6.3" evidence="9"/>
<evidence type="ECO:0000256" key="9">
    <source>
        <dbReference type="RuleBase" id="RU362079"/>
    </source>
</evidence>
<keyword evidence="4" id="KW-0808">Transferase</keyword>
<comment type="function">
    <text evidence="9">Catalyzes the conversion of 7,8-dihydroneopterin to 6-hydroxymethyl-7,8-dihydropterin.</text>
</comment>
<evidence type="ECO:0000256" key="7">
    <source>
        <dbReference type="ARBA" id="ARBA00022840"/>
    </source>
</evidence>
<dbReference type="InterPro" id="IPR035907">
    <property type="entry name" value="Hppk_sf"/>
</dbReference>
<gene>
    <name evidence="11" type="ORF">DQQ01_06710</name>
</gene>
<comment type="pathway">
    <text evidence="9">Cofactor biosynthesis; tetrahydrofolate biosynthesis; 2-amino-4-hydroxy-6-hydroxymethyl-7,8-dihydropteridine diphosphate from 7,8-dihydroneopterin triphosphate: step 3/4.</text>
</comment>
<evidence type="ECO:0000256" key="6">
    <source>
        <dbReference type="ARBA" id="ARBA00022777"/>
    </source>
</evidence>
<keyword evidence="7" id="KW-0067">ATP-binding</keyword>
<dbReference type="InterPro" id="IPR000550">
    <property type="entry name" value="Hppk"/>
</dbReference>
<evidence type="ECO:0000256" key="3">
    <source>
        <dbReference type="ARBA" id="ARBA00009640"/>
    </source>
</evidence>
<evidence type="ECO:0000256" key="5">
    <source>
        <dbReference type="ARBA" id="ARBA00022741"/>
    </source>
</evidence>
<dbReference type="GO" id="GO:0016301">
    <property type="term" value="F:kinase activity"/>
    <property type="evidence" value="ECO:0007669"/>
    <property type="project" value="UniProtKB-KW"/>
</dbReference>
<dbReference type="PANTHER" id="PTHR43071">
    <property type="entry name" value="2-AMINO-4-HYDROXY-6-HYDROXYMETHYLDIHYDROPTERIDINE PYROPHOSPHOKINASE"/>
    <property type="match status" value="1"/>
</dbReference>
<dbReference type="EC" id="4.1.2.25" evidence="9"/>
<dbReference type="KEGG" id="blau:DQQ01_06710"/>
<dbReference type="NCBIfam" id="TIGR00526">
    <property type="entry name" value="folB_dom"/>
    <property type="match status" value="1"/>
</dbReference>
<dbReference type="CDD" id="cd00534">
    <property type="entry name" value="DHNA_DHNTPE"/>
    <property type="match status" value="1"/>
</dbReference>
<dbReference type="GO" id="GO:0046654">
    <property type="term" value="P:tetrahydrofolate biosynthetic process"/>
    <property type="evidence" value="ECO:0007669"/>
    <property type="project" value="UniProtKB-UniRule"/>
</dbReference>
<dbReference type="GO" id="GO:0003848">
    <property type="term" value="F:2-amino-4-hydroxy-6-hydroxymethyldihydropteridine diphosphokinase activity"/>
    <property type="evidence" value="ECO:0007669"/>
    <property type="project" value="UniProtKB-EC"/>
</dbReference>
<dbReference type="InterPro" id="IPR006156">
    <property type="entry name" value="Dihydroneopterin_aldolase"/>
</dbReference>
<dbReference type="UniPathway" id="UPA00077">
    <property type="reaction ID" value="UER00154"/>
</dbReference>
<accession>A0A2Z4UA34</accession>
<keyword evidence="8 9" id="KW-0289">Folate biosynthesis</keyword>